<accession>A0A1I2I8Y0</accession>
<dbReference type="RefSeq" id="WP_092200810.1">
    <property type="nucleotide sequence ID" value="NZ_FOND01000012.1"/>
</dbReference>
<keyword evidence="1" id="KW-0812">Transmembrane</keyword>
<feature type="transmembrane region" description="Helical" evidence="1">
    <location>
        <begin position="37"/>
        <end position="58"/>
    </location>
</feature>
<evidence type="ECO:0000256" key="1">
    <source>
        <dbReference type="SAM" id="Phobius"/>
    </source>
</evidence>
<dbReference type="AlphaFoldDB" id="A0A1I2I8Y0"/>
<proteinExistence type="predicted"/>
<name>A0A1I2I8Y0_9ACTN</name>
<keyword evidence="1" id="KW-0472">Membrane</keyword>
<reference evidence="3" key="1">
    <citation type="submission" date="2016-10" db="EMBL/GenBank/DDBJ databases">
        <authorList>
            <person name="Varghese N."/>
            <person name="Submissions S."/>
        </authorList>
    </citation>
    <scope>NUCLEOTIDE SEQUENCE [LARGE SCALE GENOMIC DNA]</scope>
    <source>
        <strain evidence="3">DSM 46838</strain>
    </source>
</reference>
<keyword evidence="3" id="KW-1185">Reference proteome</keyword>
<evidence type="ECO:0000313" key="3">
    <source>
        <dbReference type="Proteomes" id="UP000198589"/>
    </source>
</evidence>
<dbReference type="EMBL" id="FOND01000012">
    <property type="protein sequence ID" value="SFF37567.1"/>
    <property type="molecule type" value="Genomic_DNA"/>
</dbReference>
<dbReference type="Proteomes" id="UP000198589">
    <property type="component" value="Unassembled WGS sequence"/>
</dbReference>
<evidence type="ECO:0000313" key="2">
    <source>
        <dbReference type="EMBL" id="SFF37567.1"/>
    </source>
</evidence>
<sequence>MGRGLRQAALMLVAGAAVALVAAAVWSSLGSTGFRRATAICLMVVGGLLALTGGTAVSRASTNDARAFLGRGPDREEPGGGAGLTAVGVFLFVSLPLAAVGLVLLG</sequence>
<protein>
    <submittedName>
        <fullName evidence="2">Uncharacterized protein</fullName>
    </submittedName>
</protein>
<keyword evidence="1" id="KW-1133">Transmembrane helix</keyword>
<gene>
    <name evidence="2" type="ORF">SAMN05216574_112115</name>
</gene>
<organism evidence="2 3">
    <name type="scientific">Blastococcus tunisiensis</name>
    <dbReference type="NCBI Taxonomy" id="1798228"/>
    <lineage>
        <taxon>Bacteria</taxon>
        <taxon>Bacillati</taxon>
        <taxon>Actinomycetota</taxon>
        <taxon>Actinomycetes</taxon>
        <taxon>Geodermatophilales</taxon>
        <taxon>Geodermatophilaceae</taxon>
        <taxon>Blastococcus</taxon>
    </lineage>
</organism>
<feature type="transmembrane region" description="Helical" evidence="1">
    <location>
        <begin position="79"/>
        <end position="105"/>
    </location>
</feature>